<accession>A0A164JT84</accession>
<reference evidence="1 2" key="1">
    <citation type="submission" date="2016-03" db="EMBL/GenBank/DDBJ databases">
        <title>EvidentialGene: Evidence-directed Construction of Genes on Genomes.</title>
        <authorList>
            <person name="Gilbert D.G."/>
            <person name="Choi J.-H."/>
            <person name="Mockaitis K."/>
            <person name="Colbourne J."/>
            <person name="Pfrender M."/>
        </authorList>
    </citation>
    <scope>NUCLEOTIDE SEQUENCE [LARGE SCALE GENOMIC DNA]</scope>
    <source>
        <strain evidence="1 2">Xinb3</strain>
        <tissue evidence="1">Complete organism</tissue>
    </source>
</reference>
<proteinExistence type="predicted"/>
<organism evidence="1 2">
    <name type="scientific">Daphnia magna</name>
    <dbReference type="NCBI Taxonomy" id="35525"/>
    <lineage>
        <taxon>Eukaryota</taxon>
        <taxon>Metazoa</taxon>
        <taxon>Ecdysozoa</taxon>
        <taxon>Arthropoda</taxon>
        <taxon>Crustacea</taxon>
        <taxon>Branchiopoda</taxon>
        <taxon>Diplostraca</taxon>
        <taxon>Cladocera</taxon>
        <taxon>Anomopoda</taxon>
        <taxon>Daphniidae</taxon>
        <taxon>Daphnia</taxon>
    </lineage>
</organism>
<sequence length="50" mass="5568">VLLYSTHNGTTFTCIGFTMRQNSVRGNRHLAVQTEGGSGILQYQQLLNLE</sequence>
<evidence type="ECO:0000313" key="2">
    <source>
        <dbReference type="Proteomes" id="UP000076858"/>
    </source>
</evidence>
<evidence type="ECO:0000313" key="1">
    <source>
        <dbReference type="EMBL" id="KZS02634.1"/>
    </source>
</evidence>
<dbReference type="EMBL" id="LRGB01003894">
    <property type="protein sequence ID" value="KZS02634.1"/>
    <property type="molecule type" value="Genomic_DNA"/>
</dbReference>
<dbReference type="AlphaFoldDB" id="A0A164JT84"/>
<dbReference type="Proteomes" id="UP000076858">
    <property type="component" value="Unassembled WGS sequence"/>
</dbReference>
<name>A0A164JT84_9CRUS</name>
<comment type="caution">
    <text evidence="1">The sequence shown here is derived from an EMBL/GenBank/DDBJ whole genome shotgun (WGS) entry which is preliminary data.</text>
</comment>
<protein>
    <submittedName>
        <fullName evidence="1">Uncharacterized protein</fullName>
    </submittedName>
</protein>
<feature type="non-terminal residue" evidence="1">
    <location>
        <position position="1"/>
    </location>
</feature>
<gene>
    <name evidence="1" type="ORF">APZ42_000251</name>
</gene>
<keyword evidence="2" id="KW-1185">Reference proteome</keyword>